<protein>
    <submittedName>
        <fullName evidence="2">Uncharacterized protein</fullName>
    </submittedName>
</protein>
<evidence type="ECO:0000313" key="2">
    <source>
        <dbReference type="EMBL" id="KAK3048640.1"/>
    </source>
</evidence>
<gene>
    <name evidence="2" type="ORF">LTR09_009949</name>
</gene>
<reference evidence="2" key="1">
    <citation type="submission" date="2023-04" db="EMBL/GenBank/DDBJ databases">
        <title>Black Yeasts Isolated from many extreme environments.</title>
        <authorList>
            <person name="Coleine C."/>
            <person name="Stajich J.E."/>
            <person name="Selbmann L."/>
        </authorList>
    </citation>
    <scope>NUCLEOTIDE SEQUENCE</scope>
    <source>
        <strain evidence="2">CCFEE 5312</strain>
    </source>
</reference>
<sequence>MADEEPKMLVDYILFVIAPRSYFGIQSTSPLTSSGCPLATSSPALKQVHVITQMFITPSSRNMQSKQSSSTRSTQAITTNLIPSYSTSKTISDRGTTLKLVLPYLIAYCATEKIVEAIWLGSRYLILHTIGLDTQTHPAENLDSLLSIYTELIFQSVLLVEIAWLVTNAADGRRNFRRTLKRAKWSEMCCEYAALSFTLLAGWCALTVGVVVWDDVAGDGAHGFSDCVAIAARMILEVQMRVYAAAFVSMLDHWVSMLWSPRFHFVGSRVG</sequence>
<name>A0AAJ0D876_9PEZI</name>
<dbReference type="EMBL" id="JAWDJX010000046">
    <property type="protein sequence ID" value="KAK3048640.1"/>
    <property type="molecule type" value="Genomic_DNA"/>
</dbReference>
<organism evidence="2 3">
    <name type="scientific">Extremus antarcticus</name>
    <dbReference type="NCBI Taxonomy" id="702011"/>
    <lineage>
        <taxon>Eukaryota</taxon>
        <taxon>Fungi</taxon>
        <taxon>Dikarya</taxon>
        <taxon>Ascomycota</taxon>
        <taxon>Pezizomycotina</taxon>
        <taxon>Dothideomycetes</taxon>
        <taxon>Dothideomycetidae</taxon>
        <taxon>Mycosphaerellales</taxon>
        <taxon>Extremaceae</taxon>
        <taxon>Extremus</taxon>
    </lineage>
</organism>
<dbReference type="Proteomes" id="UP001271007">
    <property type="component" value="Unassembled WGS sequence"/>
</dbReference>
<evidence type="ECO:0000313" key="3">
    <source>
        <dbReference type="Proteomes" id="UP001271007"/>
    </source>
</evidence>
<feature type="transmembrane region" description="Helical" evidence="1">
    <location>
        <begin position="192"/>
        <end position="213"/>
    </location>
</feature>
<accession>A0AAJ0D876</accession>
<feature type="transmembrane region" description="Helical" evidence="1">
    <location>
        <begin position="152"/>
        <end position="171"/>
    </location>
</feature>
<keyword evidence="1" id="KW-0472">Membrane</keyword>
<comment type="caution">
    <text evidence="2">The sequence shown here is derived from an EMBL/GenBank/DDBJ whole genome shotgun (WGS) entry which is preliminary data.</text>
</comment>
<dbReference type="AlphaFoldDB" id="A0AAJ0D876"/>
<keyword evidence="3" id="KW-1185">Reference proteome</keyword>
<evidence type="ECO:0000256" key="1">
    <source>
        <dbReference type="SAM" id="Phobius"/>
    </source>
</evidence>
<keyword evidence="1" id="KW-0812">Transmembrane</keyword>
<proteinExistence type="predicted"/>
<keyword evidence="1" id="KW-1133">Transmembrane helix</keyword>